<evidence type="ECO:0000313" key="1">
    <source>
        <dbReference type="EMBL" id="UJG39901.1"/>
    </source>
</evidence>
<proteinExistence type="predicted"/>
<dbReference type="AlphaFoldDB" id="A0A9Y1BIW2"/>
<dbReference type="Proteomes" id="UP001201020">
    <property type="component" value="Chromosome"/>
</dbReference>
<protein>
    <submittedName>
        <fullName evidence="1">Uncharacterized protein</fullName>
    </submittedName>
</protein>
<organism evidence="1">
    <name type="scientific">Candidatus Heimdallarchaeum aukensis</name>
    <dbReference type="NCBI Taxonomy" id="2876573"/>
    <lineage>
        <taxon>Archaea</taxon>
        <taxon>Promethearchaeati</taxon>
        <taxon>Candidatus Heimdallarchaeota</taxon>
        <taxon>Candidatus Heimdallarchaeia (ex Rinke et al. 2021) (nom. nud.)</taxon>
        <taxon>Candidatus Heimdallarchaeales</taxon>
        <taxon>Candidatus Heimdallarchaeaceae</taxon>
        <taxon>Candidatus Heimdallarchaeum</taxon>
    </lineage>
</organism>
<sequence>MSIQKIIPKEDLKIEDIRATQKRGEVLQVAPRIYQVIIYKQPDRKIFTTSIDRAINILLLEDLE</sequence>
<gene>
    <name evidence="1" type="ORF">K9W45_08580</name>
</gene>
<name>A0A9Y1BIW2_9ARCH</name>
<accession>A0A9Y1BIW2</accession>
<reference evidence="1" key="1">
    <citation type="journal article" date="2022" name="Nat. Microbiol.">
        <title>Unique mobile elements and scalable gene flow at the prokaryote-eukaryote boundary revealed by circularized Asgard archaea genomes.</title>
        <authorList>
            <person name="Wu F."/>
            <person name="Speth D.R."/>
            <person name="Philosof A."/>
            <person name="Cremiere A."/>
            <person name="Narayanan A."/>
            <person name="Barco R.A."/>
            <person name="Connon S.A."/>
            <person name="Amend J.P."/>
            <person name="Antoshechkin I.A."/>
            <person name="Orphan V.J."/>
        </authorList>
    </citation>
    <scope>NUCLEOTIDE SEQUENCE</scope>
    <source>
        <strain evidence="1">PM71</strain>
    </source>
</reference>
<dbReference type="EMBL" id="CP084166">
    <property type="protein sequence ID" value="UJG39901.1"/>
    <property type="molecule type" value="Genomic_DNA"/>
</dbReference>